<keyword evidence="2" id="KW-0488">Methylation</keyword>
<evidence type="ECO:0000256" key="5">
    <source>
        <dbReference type="ARBA" id="ARBA00023136"/>
    </source>
</evidence>
<feature type="transmembrane region" description="Helical" evidence="6">
    <location>
        <begin position="6"/>
        <end position="27"/>
    </location>
</feature>
<reference evidence="7 8" key="1">
    <citation type="submission" date="2014-05" db="EMBL/GenBank/DDBJ databases">
        <title>ATOL: Assembling a taxonomically balanced genome-scale reconstruction of the evolutionary history of the Enterobacteriaceae.</title>
        <authorList>
            <person name="Plunkett G.III."/>
            <person name="Neeno-Eckwall E.C."/>
            <person name="Glasner J.D."/>
            <person name="Perna N.T."/>
        </authorList>
    </citation>
    <scope>NUCLEOTIDE SEQUENCE [LARGE SCALE GENOMIC DNA]</scope>
    <source>
        <strain evidence="7 8">ATCC 33320</strain>
    </source>
</reference>
<dbReference type="RefSeq" id="WP_034498056.1">
    <property type="nucleotide sequence ID" value="NZ_JMPI01000057.1"/>
</dbReference>
<proteinExistence type="predicted"/>
<keyword evidence="3 6" id="KW-0812">Transmembrane</keyword>
<evidence type="ECO:0000313" key="7">
    <source>
        <dbReference type="EMBL" id="KFC78521.1"/>
    </source>
</evidence>
<organism evidence="7 8">
    <name type="scientific">Buttiauxella agrestis ATCC 33320</name>
    <dbReference type="NCBI Taxonomy" id="1006004"/>
    <lineage>
        <taxon>Bacteria</taxon>
        <taxon>Pseudomonadati</taxon>
        <taxon>Pseudomonadota</taxon>
        <taxon>Gammaproteobacteria</taxon>
        <taxon>Enterobacterales</taxon>
        <taxon>Enterobacteriaceae</taxon>
        <taxon>Buttiauxella</taxon>
    </lineage>
</organism>
<evidence type="ECO:0000256" key="3">
    <source>
        <dbReference type="ARBA" id="ARBA00022692"/>
    </source>
</evidence>
<accession>A0A085G476</accession>
<dbReference type="InterPro" id="IPR051621">
    <property type="entry name" value="T2SS_protein_J"/>
</dbReference>
<dbReference type="PIRSF" id="PIRSF004525">
    <property type="entry name" value="Pilin_peptidase-dep_B_prd"/>
    <property type="match status" value="1"/>
</dbReference>
<dbReference type="NCBIfam" id="NF007848">
    <property type="entry name" value="PRK10557.1"/>
    <property type="match status" value="1"/>
</dbReference>
<dbReference type="Proteomes" id="UP000028653">
    <property type="component" value="Unassembled WGS sequence"/>
</dbReference>
<evidence type="ECO:0000256" key="1">
    <source>
        <dbReference type="ARBA" id="ARBA00004167"/>
    </source>
</evidence>
<dbReference type="AlphaFoldDB" id="A0A085G476"/>
<dbReference type="STRING" id="1006004.GBAG_3297"/>
<keyword evidence="8" id="KW-1185">Reference proteome</keyword>
<dbReference type="NCBIfam" id="TIGR02532">
    <property type="entry name" value="IV_pilin_GFxxxE"/>
    <property type="match status" value="1"/>
</dbReference>
<sequence>MQLNQQGFTILETLIAMALSSLVLLGAGRLFPVLQQAVLLQYQKETLQESLWQLAFSVGKQLQRAGYCHGSCQGEGLVIRKEGECVLLQWDNNSNGRWEPSGHNETELTGFRLNGNNLEALRGASSCEGSGWEKISDPASMMIQKFSVTRLARHSLPPLLAIELVAAFKKEQIPVSLRHIVVGYNL</sequence>
<protein>
    <submittedName>
        <fullName evidence="7">Prepilin peptidase-dependent protein B</fullName>
    </submittedName>
</protein>
<dbReference type="PANTHER" id="PTHR39583:SF3">
    <property type="entry name" value="PREPILIN PEPTIDASE-DEPENDENT PROTEIN B"/>
    <property type="match status" value="1"/>
</dbReference>
<dbReference type="PANTHER" id="PTHR39583">
    <property type="entry name" value="TYPE II SECRETION SYSTEM PROTEIN J-RELATED"/>
    <property type="match status" value="1"/>
</dbReference>
<dbReference type="InterPro" id="IPR012902">
    <property type="entry name" value="N_methyl_site"/>
</dbReference>
<dbReference type="GO" id="GO:0016020">
    <property type="term" value="C:membrane"/>
    <property type="evidence" value="ECO:0007669"/>
    <property type="project" value="UniProtKB-SubCell"/>
</dbReference>
<dbReference type="OrthoDB" id="7059546at2"/>
<evidence type="ECO:0000313" key="8">
    <source>
        <dbReference type="Proteomes" id="UP000028653"/>
    </source>
</evidence>
<evidence type="ECO:0000256" key="4">
    <source>
        <dbReference type="ARBA" id="ARBA00022989"/>
    </source>
</evidence>
<evidence type="ECO:0000256" key="6">
    <source>
        <dbReference type="SAM" id="Phobius"/>
    </source>
</evidence>
<dbReference type="EMBL" id="JMPI01000057">
    <property type="protein sequence ID" value="KFC78521.1"/>
    <property type="molecule type" value="Genomic_DNA"/>
</dbReference>
<comment type="caution">
    <text evidence="7">The sequence shown here is derived from an EMBL/GenBank/DDBJ whole genome shotgun (WGS) entry which is preliminary data.</text>
</comment>
<dbReference type="InterPro" id="IPR016419">
    <property type="entry name" value="Prepilin_Pept-dep_B_prd"/>
</dbReference>
<name>A0A085G476_9ENTR</name>
<dbReference type="Pfam" id="PF07963">
    <property type="entry name" value="N_methyl"/>
    <property type="match status" value="1"/>
</dbReference>
<comment type="subcellular location">
    <subcellularLocation>
        <location evidence="1">Membrane</location>
        <topology evidence="1">Single-pass membrane protein</topology>
    </subcellularLocation>
</comment>
<keyword evidence="5 6" id="KW-0472">Membrane</keyword>
<gene>
    <name evidence="7" type="ORF">GBAG_3297</name>
</gene>
<evidence type="ECO:0000256" key="2">
    <source>
        <dbReference type="ARBA" id="ARBA00022481"/>
    </source>
</evidence>
<dbReference type="eggNOG" id="COG4795">
    <property type="taxonomic scope" value="Bacteria"/>
</dbReference>
<dbReference type="GO" id="GO:0015628">
    <property type="term" value="P:protein secretion by the type II secretion system"/>
    <property type="evidence" value="ECO:0007669"/>
    <property type="project" value="TreeGrafter"/>
</dbReference>
<keyword evidence="4 6" id="KW-1133">Transmembrane helix</keyword>